<dbReference type="EMBL" id="JAUSTY010000018">
    <property type="protein sequence ID" value="MDQ0167669.1"/>
    <property type="molecule type" value="Genomic_DNA"/>
</dbReference>
<reference evidence="3 4" key="1">
    <citation type="submission" date="2023-07" db="EMBL/GenBank/DDBJ databases">
        <title>Genomic Encyclopedia of Type Strains, Phase IV (KMG-IV): sequencing the most valuable type-strain genomes for metagenomic binning, comparative biology and taxonomic classification.</title>
        <authorList>
            <person name="Goeker M."/>
        </authorList>
    </citation>
    <scope>NUCLEOTIDE SEQUENCE [LARGE SCALE GENOMIC DNA]</scope>
    <source>
        <strain evidence="3 4">DSM 12751</strain>
    </source>
</reference>
<dbReference type="InterPro" id="IPR022409">
    <property type="entry name" value="PKD/Chitinase_dom"/>
</dbReference>
<dbReference type="Gene3D" id="3.30.457.10">
    <property type="entry name" value="Copper amine oxidase-like, N-terminal domain"/>
    <property type="match status" value="1"/>
</dbReference>
<evidence type="ECO:0000313" key="3">
    <source>
        <dbReference type="EMBL" id="MDQ0167669.1"/>
    </source>
</evidence>
<feature type="domain" description="PKD/Chitinase" evidence="2">
    <location>
        <begin position="250"/>
        <end position="322"/>
    </location>
</feature>
<dbReference type="InterPro" id="IPR036582">
    <property type="entry name" value="Mao_N_sf"/>
</dbReference>
<name>A0ABT9W352_9BACI</name>
<evidence type="ECO:0000256" key="1">
    <source>
        <dbReference type="SAM" id="SignalP"/>
    </source>
</evidence>
<dbReference type="Pfam" id="PF07833">
    <property type="entry name" value="Cu_amine_oxidN1"/>
    <property type="match status" value="1"/>
</dbReference>
<feature type="chain" id="PRO_5045566314" evidence="1">
    <location>
        <begin position="33"/>
        <end position="673"/>
    </location>
</feature>
<keyword evidence="4" id="KW-1185">Reference proteome</keyword>
<comment type="caution">
    <text evidence="3">The sequence shown here is derived from an EMBL/GenBank/DDBJ whole genome shotgun (WGS) entry which is preliminary data.</text>
</comment>
<feature type="signal peptide" evidence="1">
    <location>
        <begin position="1"/>
        <end position="32"/>
    </location>
</feature>
<organism evidence="3 4">
    <name type="scientific">Caldalkalibacillus horti</name>
    <dbReference type="NCBI Taxonomy" id="77523"/>
    <lineage>
        <taxon>Bacteria</taxon>
        <taxon>Bacillati</taxon>
        <taxon>Bacillota</taxon>
        <taxon>Bacilli</taxon>
        <taxon>Bacillales</taxon>
        <taxon>Bacillaceae</taxon>
        <taxon>Caldalkalibacillus</taxon>
    </lineage>
</organism>
<keyword evidence="1" id="KW-0732">Signal</keyword>
<gene>
    <name evidence="3" type="ORF">J2S11_003596</name>
</gene>
<dbReference type="Gene3D" id="2.60.40.10">
    <property type="entry name" value="Immunoglobulins"/>
    <property type="match status" value="1"/>
</dbReference>
<dbReference type="SUPFAM" id="SSF55383">
    <property type="entry name" value="Copper amine oxidase, domain N"/>
    <property type="match status" value="2"/>
</dbReference>
<proteinExistence type="predicted"/>
<dbReference type="Proteomes" id="UP001235840">
    <property type="component" value="Unassembled WGS sequence"/>
</dbReference>
<dbReference type="InterPro" id="IPR035986">
    <property type="entry name" value="PKD_dom_sf"/>
</dbReference>
<dbReference type="SMART" id="SM00089">
    <property type="entry name" value="PKD"/>
    <property type="match status" value="1"/>
</dbReference>
<sequence length="673" mass="74239">MKKVMSKCTKVGVTCTLLGTLLLQGPTGVAVANQTNLSTNLTATQDKLIMRQDSKSMNFNGQTVQAAQPITLKNNMNYIPLASVAKLYGFEMTYQASTKESIAKSGDLEFRFKINSRDIKVNGTTIQSPAPMYVQDGSLMIPIRTWADLTKSKFSASGSEYTFSWSSAPQAAFEVEQDAIYATQTRVTYKDKATTFAGRKIVDERWEGNLNIFQSSGTYVISRSVKDSSGKWSDPYEVTIQVREPNQPPVADFSTDLEEYRMGERIIYTDLSTDDENSIVRTTWTGNELAFFHPGEHEVTLEVEDKHGLTDTITKTITVTDEVLYTRDAFYRLFTPVGEKFPIGGAEVLTYETVEYQTYNEKTPLVLSNSPETLHGNNGIAYQDKLSGKFYFNAHNKNGSNEDLMVYLVATNNGNTSATVETRSLGIGGPTLYVSTSGKLGLSRFLASWSKQTDKKSVTVPAGESKIVLPELSAVPLKPGLTITSHAEMYASKELTFTVVVLDPGKDPLNAIPYLYPLQRDTHMRGTFEEGVRVIEIDEYLGETPKRVVIGDNRQDQFIAGIDPLTGRPETNRGNFGLMYSMKVYVAPNTLIALNPRGGHYAGAFLVNGKVVNTTDKSILQNANEAAVLHRTGNRAETVDISFSIASGSNLPLSMLFLPLNQDQEQEAENGDE</sequence>
<evidence type="ECO:0000313" key="4">
    <source>
        <dbReference type="Proteomes" id="UP001235840"/>
    </source>
</evidence>
<dbReference type="RefSeq" id="WP_307396767.1">
    <property type="nucleotide sequence ID" value="NZ_BAAADK010000032.1"/>
</dbReference>
<dbReference type="InterPro" id="IPR013783">
    <property type="entry name" value="Ig-like_fold"/>
</dbReference>
<evidence type="ECO:0000259" key="2">
    <source>
        <dbReference type="SMART" id="SM00089"/>
    </source>
</evidence>
<accession>A0ABT9W352</accession>
<protein>
    <submittedName>
        <fullName evidence="3">PKD repeat protein</fullName>
    </submittedName>
</protein>
<dbReference type="SUPFAM" id="SSF49299">
    <property type="entry name" value="PKD domain"/>
    <property type="match status" value="1"/>
</dbReference>
<dbReference type="InterPro" id="IPR012854">
    <property type="entry name" value="Cu_amine_oxidase-like_N"/>
</dbReference>